<organism evidence="2 3">
    <name type="scientific">Jeongeupia chitinilytica</name>
    <dbReference type="NCBI Taxonomy" id="1041641"/>
    <lineage>
        <taxon>Bacteria</taxon>
        <taxon>Pseudomonadati</taxon>
        <taxon>Pseudomonadota</taxon>
        <taxon>Betaproteobacteria</taxon>
        <taxon>Neisseriales</taxon>
        <taxon>Chitinibacteraceae</taxon>
        <taxon>Jeongeupia</taxon>
    </lineage>
</organism>
<reference evidence="3" key="1">
    <citation type="journal article" date="2019" name="Int. J. Syst. Evol. Microbiol.">
        <title>The Global Catalogue of Microorganisms (GCM) 10K type strain sequencing project: providing services to taxonomists for standard genome sequencing and annotation.</title>
        <authorList>
            <consortium name="The Broad Institute Genomics Platform"/>
            <consortium name="The Broad Institute Genome Sequencing Center for Infectious Disease"/>
            <person name="Wu L."/>
            <person name="Ma J."/>
        </authorList>
    </citation>
    <scope>NUCLEOTIDE SEQUENCE [LARGE SCALE GENOMIC DNA]</scope>
    <source>
        <strain evidence="3">KCTC 23701</strain>
    </source>
</reference>
<dbReference type="Gene3D" id="3.40.50.720">
    <property type="entry name" value="NAD(P)-binding Rossmann-like Domain"/>
    <property type="match status" value="1"/>
</dbReference>
<dbReference type="SUPFAM" id="SSF50129">
    <property type="entry name" value="GroES-like"/>
    <property type="match status" value="1"/>
</dbReference>
<dbReference type="SMART" id="SM00829">
    <property type="entry name" value="PKS_ER"/>
    <property type="match status" value="1"/>
</dbReference>
<sequence>MFKAVYLTRDGEFKAQVAELDDALLPPQGVTLRVDYSTLNYKDALALTDSGPVVRQFPMVAGVDAVGTVTESDSLDFAPGEKVILNGWGCGETTWGALAQRARVPAEGLVRLPSGLSPHDAMALGTAGYTAMLCVQALKRHGLTPTGGPVLVTGATGGVGSVAVMLLARLGFEVVAVTGKADAAVYLRTLGAAEVIDRTGLSGAGKPLQKERWAGVVDSVGSHVLANACAQVRRDGAVAACGLAGGMDFPATVAPFILRGVTLYGIDSVYAPRAQRQEAWNLLAGLIDPALLASTSTEIGLADTFGAAADIIAGRHRGRFIVDVNR</sequence>
<dbReference type="PANTHER" id="PTHR43677:SF1">
    <property type="entry name" value="ACRYLYL-COA REDUCTASE ACUI-RELATED"/>
    <property type="match status" value="1"/>
</dbReference>
<dbReference type="InterPro" id="IPR013154">
    <property type="entry name" value="ADH-like_N"/>
</dbReference>
<evidence type="ECO:0000313" key="2">
    <source>
        <dbReference type="EMBL" id="GHD57873.1"/>
    </source>
</evidence>
<comment type="caution">
    <text evidence="2">The sequence shown here is derived from an EMBL/GenBank/DDBJ whole genome shotgun (WGS) entry which is preliminary data.</text>
</comment>
<dbReference type="Pfam" id="PF00107">
    <property type="entry name" value="ADH_zinc_N"/>
    <property type="match status" value="1"/>
</dbReference>
<dbReference type="SUPFAM" id="SSF51735">
    <property type="entry name" value="NAD(P)-binding Rossmann-fold domains"/>
    <property type="match status" value="1"/>
</dbReference>
<dbReference type="InterPro" id="IPR013149">
    <property type="entry name" value="ADH-like_C"/>
</dbReference>
<protein>
    <submittedName>
        <fullName evidence="2">Alcohol dehydrogenase</fullName>
    </submittedName>
</protein>
<dbReference type="InterPro" id="IPR036291">
    <property type="entry name" value="NAD(P)-bd_dom_sf"/>
</dbReference>
<dbReference type="InterPro" id="IPR020843">
    <property type="entry name" value="ER"/>
</dbReference>
<dbReference type="InterPro" id="IPR011032">
    <property type="entry name" value="GroES-like_sf"/>
</dbReference>
<evidence type="ECO:0000313" key="3">
    <source>
        <dbReference type="Proteomes" id="UP000604737"/>
    </source>
</evidence>
<feature type="domain" description="Enoyl reductase (ER)" evidence="1">
    <location>
        <begin position="11"/>
        <end position="322"/>
    </location>
</feature>
<dbReference type="InterPro" id="IPR014188">
    <property type="entry name" value="Acrylyl-CoA_reductase_AcuI"/>
</dbReference>
<evidence type="ECO:0000259" key="1">
    <source>
        <dbReference type="SMART" id="SM00829"/>
    </source>
</evidence>
<dbReference type="CDD" id="cd08288">
    <property type="entry name" value="MDR_yhdh"/>
    <property type="match status" value="1"/>
</dbReference>
<gene>
    <name evidence="2" type="ORF">GCM10007350_06830</name>
</gene>
<dbReference type="EMBL" id="BMYO01000002">
    <property type="protein sequence ID" value="GHD57873.1"/>
    <property type="molecule type" value="Genomic_DNA"/>
</dbReference>
<dbReference type="NCBIfam" id="TIGR02823">
    <property type="entry name" value="oxido_YhdH"/>
    <property type="match status" value="1"/>
</dbReference>
<name>A0ABQ3GWG3_9NEIS</name>
<dbReference type="Proteomes" id="UP000604737">
    <property type="component" value="Unassembled WGS sequence"/>
</dbReference>
<keyword evidence="3" id="KW-1185">Reference proteome</keyword>
<dbReference type="PANTHER" id="PTHR43677">
    <property type="entry name" value="SHORT-CHAIN DEHYDROGENASE/REDUCTASE"/>
    <property type="match status" value="1"/>
</dbReference>
<dbReference type="InterPro" id="IPR051397">
    <property type="entry name" value="Zn-ADH-like_protein"/>
</dbReference>
<dbReference type="Gene3D" id="3.90.180.10">
    <property type="entry name" value="Medium-chain alcohol dehydrogenases, catalytic domain"/>
    <property type="match status" value="1"/>
</dbReference>
<dbReference type="Pfam" id="PF08240">
    <property type="entry name" value="ADH_N"/>
    <property type="match status" value="1"/>
</dbReference>
<accession>A0ABQ3GWG3</accession>
<dbReference type="RefSeq" id="WP_189458762.1">
    <property type="nucleotide sequence ID" value="NZ_BMYO01000002.1"/>
</dbReference>
<proteinExistence type="predicted"/>